<evidence type="ECO:0000256" key="5">
    <source>
        <dbReference type="SAM" id="Phobius"/>
    </source>
</evidence>
<keyword evidence="3 5" id="KW-1133">Transmembrane helix</keyword>
<evidence type="ECO:0000256" key="2">
    <source>
        <dbReference type="ARBA" id="ARBA00022692"/>
    </source>
</evidence>
<dbReference type="Gene3D" id="1.20.1070.10">
    <property type="entry name" value="Rhodopsin 7-helix transmembrane proteins"/>
    <property type="match status" value="1"/>
</dbReference>
<dbReference type="GO" id="GO:0016020">
    <property type="term" value="C:membrane"/>
    <property type="evidence" value="ECO:0007669"/>
    <property type="project" value="UniProtKB-SubCell"/>
</dbReference>
<dbReference type="AlphaFoldDB" id="A0A814M080"/>
<evidence type="ECO:0000256" key="4">
    <source>
        <dbReference type="ARBA" id="ARBA00023136"/>
    </source>
</evidence>
<dbReference type="EMBL" id="CAJNOC010006189">
    <property type="protein sequence ID" value="CAF1072082.1"/>
    <property type="molecule type" value="Genomic_DNA"/>
</dbReference>
<evidence type="ECO:0000313" key="8">
    <source>
        <dbReference type="Proteomes" id="UP000663879"/>
    </source>
</evidence>
<feature type="transmembrane region" description="Helical" evidence="5">
    <location>
        <begin position="83"/>
        <end position="110"/>
    </location>
</feature>
<proteinExistence type="predicted"/>
<keyword evidence="2 5" id="KW-0812">Transmembrane</keyword>
<evidence type="ECO:0000259" key="6">
    <source>
        <dbReference type="PROSITE" id="PS50262"/>
    </source>
</evidence>
<organism evidence="7 8">
    <name type="scientific">Brachionus calyciflorus</name>
    <dbReference type="NCBI Taxonomy" id="104777"/>
    <lineage>
        <taxon>Eukaryota</taxon>
        <taxon>Metazoa</taxon>
        <taxon>Spiralia</taxon>
        <taxon>Gnathifera</taxon>
        <taxon>Rotifera</taxon>
        <taxon>Eurotatoria</taxon>
        <taxon>Monogononta</taxon>
        <taxon>Pseudotrocha</taxon>
        <taxon>Ploima</taxon>
        <taxon>Brachionidae</taxon>
        <taxon>Brachionus</taxon>
    </lineage>
</organism>
<feature type="transmembrane region" description="Helical" evidence="5">
    <location>
        <begin position="54"/>
        <end position="71"/>
    </location>
</feature>
<keyword evidence="4 5" id="KW-0472">Membrane</keyword>
<comment type="subcellular location">
    <subcellularLocation>
        <location evidence="1">Membrane</location>
    </subcellularLocation>
</comment>
<dbReference type="Pfam" id="PF00001">
    <property type="entry name" value="7tm_1"/>
    <property type="match status" value="1"/>
</dbReference>
<evidence type="ECO:0000256" key="1">
    <source>
        <dbReference type="ARBA" id="ARBA00004370"/>
    </source>
</evidence>
<dbReference type="InterPro" id="IPR000276">
    <property type="entry name" value="GPCR_Rhodpsn"/>
</dbReference>
<evidence type="ECO:0000256" key="3">
    <source>
        <dbReference type="ARBA" id="ARBA00022989"/>
    </source>
</evidence>
<feature type="transmembrane region" description="Helical" evidence="5">
    <location>
        <begin position="130"/>
        <end position="152"/>
    </location>
</feature>
<dbReference type="PROSITE" id="PS50262">
    <property type="entry name" value="G_PROTEIN_RECEP_F1_2"/>
    <property type="match status" value="1"/>
</dbReference>
<comment type="caution">
    <text evidence="7">The sequence shown here is derived from an EMBL/GenBank/DDBJ whole genome shotgun (WGS) entry which is preliminary data.</text>
</comment>
<reference evidence="7" key="1">
    <citation type="submission" date="2021-02" db="EMBL/GenBank/DDBJ databases">
        <authorList>
            <person name="Nowell W R."/>
        </authorList>
    </citation>
    <scope>NUCLEOTIDE SEQUENCE</scope>
    <source>
        <strain evidence="7">Ploen Becks lab</strain>
    </source>
</reference>
<feature type="transmembrane region" description="Helical" evidence="5">
    <location>
        <begin position="12"/>
        <end position="34"/>
    </location>
</feature>
<name>A0A814M080_9BILA</name>
<dbReference type="SUPFAM" id="SSF81321">
    <property type="entry name" value="Family A G protein-coupled receptor-like"/>
    <property type="match status" value="1"/>
</dbReference>
<keyword evidence="8" id="KW-1185">Reference proteome</keyword>
<dbReference type="InterPro" id="IPR017452">
    <property type="entry name" value="GPCR_Rhodpsn_7TM"/>
</dbReference>
<accession>A0A814M080</accession>
<dbReference type="PROSITE" id="PS00237">
    <property type="entry name" value="G_PROTEIN_RECEP_F1_1"/>
    <property type="match status" value="1"/>
</dbReference>
<protein>
    <recommendedName>
        <fullName evidence="6">G-protein coupled receptors family 1 profile domain-containing protein</fullName>
    </recommendedName>
</protein>
<feature type="domain" description="G-protein coupled receptors family 1 profile" evidence="6">
    <location>
        <begin position="1"/>
        <end position="158"/>
    </location>
</feature>
<sequence>MGFYFSLNSLVNIIVTLHLFVYTFPALFQIYLSYSSDFICKIYNFLLRVLYQTSSWLNVVITADRFIFILFPNKFELKKNKKLTYLILFGIFALICLTNIPNFTLYLVTLNPNSTAPVYTNRYCTSTSDILLIRSIQTITMRTALPFILMLIKKEIEC</sequence>
<dbReference type="GO" id="GO:0004930">
    <property type="term" value="F:G protein-coupled receptor activity"/>
    <property type="evidence" value="ECO:0007669"/>
    <property type="project" value="InterPro"/>
</dbReference>
<evidence type="ECO:0000313" key="7">
    <source>
        <dbReference type="EMBL" id="CAF1072082.1"/>
    </source>
</evidence>
<dbReference type="Proteomes" id="UP000663879">
    <property type="component" value="Unassembled WGS sequence"/>
</dbReference>
<gene>
    <name evidence="7" type="ORF">OXX778_LOCUS19778</name>
</gene>